<feature type="chain" id="PRO_5016679644" description="LPXTG cell wall anchor domain-containing protein" evidence="1">
    <location>
        <begin position="23"/>
        <end position="209"/>
    </location>
</feature>
<proteinExistence type="predicted"/>
<evidence type="ECO:0000256" key="1">
    <source>
        <dbReference type="SAM" id="SignalP"/>
    </source>
</evidence>
<feature type="signal peptide" evidence="1">
    <location>
        <begin position="1"/>
        <end position="22"/>
    </location>
</feature>
<evidence type="ECO:0008006" key="4">
    <source>
        <dbReference type="Google" id="ProtNLM"/>
    </source>
</evidence>
<name>A0A371JTS8_9FLAO</name>
<keyword evidence="3" id="KW-1185">Reference proteome</keyword>
<organism evidence="2 3">
    <name type="scientific">Flagellimonas nanhaiensis</name>
    <dbReference type="NCBI Taxonomy" id="2292706"/>
    <lineage>
        <taxon>Bacteria</taxon>
        <taxon>Pseudomonadati</taxon>
        <taxon>Bacteroidota</taxon>
        <taxon>Flavobacteriia</taxon>
        <taxon>Flavobacteriales</taxon>
        <taxon>Flavobacteriaceae</taxon>
        <taxon>Flagellimonas</taxon>
    </lineage>
</organism>
<accession>A0A371JTS8</accession>
<comment type="caution">
    <text evidence="2">The sequence shown here is derived from an EMBL/GenBank/DDBJ whole genome shotgun (WGS) entry which is preliminary data.</text>
</comment>
<dbReference type="AlphaFoldDB" id="A0A371JTS8"/>
<keyword evidence="1" id="KW-0732">Signal</keyword>
<dbReference type="InterPro" id="IPR046525">
    <property type="entry name" value="DUF6702"/>
</dbReference>
<evidence type="ECO:0000313" key="3">
    <source>
        <dbReference type="Proteomes" id="UP000261828"/>
    </source>
</evidence>
<gene>
    <name evidence="2" type="ORF">DX873_03360</name>
</gene>
<dbReference type="Pfam" id="PF20420">
    <property type="entry name" value="DUF6702"/>
    <property type="match status" value="1"/>
</dbReference>
<reference evidence="2 3" key="1">
    <citation type="submission" date="2018-08" db="EMBL/GenBank/DDBJ databases">
        <title>Muricauda nanhaiensis sp. nov., isolated from seawater of the South China Sea.</title>
        <authorList>
            <person name="Dang Y."/>
        </authorList>
    </citation>
    <scope>NUCLEOTIDE SEQUENCE [LARGE SCALE GENOMIC DNA]</scope>
    <source>
        <strain evidence="2 3">SM1704</strain>
    </source>
</reference>
<sequence length="209" mass="24076">MVMKKFHITLALWALAMGMAFAHNTDEISYFIKLDSKELIIHLTPKSAVDLLKNIHPRLNESTTINLLEYSDDFEIYFNDRLDLTISEVPARFELIDLDLASHDASFRFKLENIPKHPKIYQIKVESFLDIYQKGKNYVFLSANGQKHRYVLNNQKTEVHGAFKNISNQDSNQGKTALYLSLAFASLSIGFTIYRKANFGLNHYPKPKS</sequence>
<protein>
    <recommendedName>
        <fullName evidence="4">LPXTG cell wall anchor domain-containing protein</fullName>
    </recommendedName>
</protein>
<dbReference type="EMBL" id="QTJX01000001">
    <property type="protein sequence ID" value="RDY61220.1"/>
    <property type="molecule type" value="Genomic_DNA"/>
</dbReference>
<evidence type="ECO:0000313" key="2">
    <source>
        <dbReference type="EMBL" id="RDY61220.1"/>
    </source>
</evidence>
<dbReference type="Proteomes" id="UP000261828">
    <property type="component" value="Unassembled WGS sequence"/>
</dbReference>